<protein>
    <submittedName>
        <fullName evidence="1">Uncharacterized protein</fullName>
    </submittedName>
</protein>
<proteinExistence type="predicted"/>
<dbReference type="RefSeq" id="WP_166652498.1">
    <property type="nucleotide sequence ID" value="NZ_SNZR01000013.1"/>
</dbReference>
<dbReference type="AlphaFoldDB" id="A0A4R7BWS9"/>
<reference evidence="1 2" key="1">
    <citation type="submission" date="2019-03" db="EMBL/GenBank/DDBJ databases">
        <title>Genomic Encyclopedia of Type Strains, Phase IV (KMG-IV): sequencing the most valuable type-strain genomes for metagenomic binning, comparative biology and taxonomic classification.</title>
        <authorList>
            <person name="Goeker M."/>
        </authorList>
    </citation>
    <scope>NUCLEOTIDE SEQUENCE [LARGE SCALE GENOMIC DNA]</scope>
    <source>
        <strain evidence="1 2">DSM 25903</strain>
    </source>
</reference>
<evidence type="ECO:0000313" key="1">
    <source>
        <dbReference type="EMBL" id="TDR90360.1"/>
    </source>
</evidence>
<name>A0A4R7BWS9_9HYPH</name>
<gene>
    <name evidence="1" type="ORF">EV668_3211</name>
</gene>
<accession>A0A4R7BWS9</accession>
<keyword evidence="2" id="KW-1185">Reference proteome</keyword>
<dbReference type="Proteomes" id="UP000295122">
    <property type="component" value="Unassembled WGS sequence"/>
</dbReference>
<sequence>MLTIVRRLFGIDPEERSRQEERDRNERRAHAARLIREVTASRLDPPLRLAPVRVRR</sequence>
<comment type="caution">
    <text evidence="1">The sequence shown here is derived from an EMBL/GenBank/DDBJ whole genome shotgun (WGS) entry which is preliminary data.</text>
</comment>
<dbReference type="EMBL" id="SNZR01000013">
    <property type="protein sequence ID" value="TDR90360.1"/>
    <property type="molecule type" value="Genomic_DNA"/>
</dbReference>
<evidence type="ECO:0000313" key="2">
    <source>
        <dbReference type="Proteomes" id="UP000295122"/>
    </source>
</evidence>
<organism evidence="1 2">
    <name type="scientific">Enterovirga rhinocerotis</name>
    <dbReference type="NCBI Taxonomy" id="1339210"/>
    <lineage>
        <taxon>Bacteria</taxon>
        <taxon>Pseudomonadati</taxon>
        <taxon>Pseudomonadota</taxon>
        <taxon>Alphaproteobacteria</taxon>
        <taxon>Hyphomicrobiales</taxon>
        <taxon>Methylobacteriaceae</taxon>
        <taxon>Enterovirga</taxon>
    </lineage>
</organism>